<dbReference type="InterPro" id="IPR036770">
    <property type="entry name" value="Ankyrin_rpt-contain_sf"/>
</dbReference>
<dbReference type="SMART" id="SM00248">
    <property type="entry name" value="ANK"/>
    <property type="match status" value="2"/>
</dbReference>
<dbReference type="EMBL" id="JAHKSW010000022">
    <property type="protein sequence ID" value="KAG7318495.1"/>
    <property type="molecule type" value="Genomic_DNA"/>
</dbReference>
<comment type="caution">
    <text evidence="2">The sequence shown here is derived from an EMBL/GenBank/DDBJ whole genome shotgun (WGS) entry which is preliminary data.</text>
</comment>
<dbReference type="PROSITE" id="PS50297">
    <property type="entry name" value="ANK_REP_REGION"/>
    <property type="match status" value="2"/>
</dbReference>
<proteinExistence type="predicted"/>
<dbReference type="PANTHER" id="PTHR24176:SF14">
    <property type="entry name" value="ANKYRIN REPEAT DOMAIN-CONTAINING PROTEIN 31"/>
    <property type="match status" value="1"/>
</dbReference>
<feature type="repeat" description="ANK" evidence="1">
    <location>
        <begin position="86"/>
        <end position="118"/>
    </location>
</feature>
<name>A0A9D3NCG5_9TELE</name>
<dbReference type="OrthoDB" id="366390at2759"/>
<dbReference type="AlphaFoldDB" id="A0A9D3NCG5"/>
<dbReference type="SUPFAM" id="SSF48403">
    <property type="entry name" value="Ankyrin repeat"/>
    <property type="match status" value="1"/>
</dbReference>
<keyword evidence="3" id="KW-1185">Reference proteome</keyword>
<sequence length="169" mass="19015">MLTDLSQKPLCLLPTPDNNQCTESAGLHKVVGNEKASYTTKMSQRKKKRSKHKRSMLTNHTVVLNAATNYNWRGYKRRNIQRKNYLGETLLHQACKKGNLPEVKRLIKDGININISDNAGWTALHEACVEGYPDVVEELLRAGANVTSRGMEGFTPLHDAVLSGKYEKH</sequence>
<reference evidence="2 3" key="1">
    <citation type="submission" date="2021-06" db="EMBL/GenBank/DDBJ databases">
        <title>Chromosome-level genome assembly of the red-tail catfish (Hemibagrus wyckioides).</title>
        <authorList>
            <person name="Shao F."/>
        </authorList>
    </citation>
    <scope>NUCLEOTIDE SEQUENCE [LARGE SCALE GENOMIC DNA]</scope>
    <source>
        <strain evidence="2">EC202008001</strain>
        <tissue evidence="2">Blood</tissue>
    </source>
</reference>
<dbReference type="PANTHER" id="PTHR24176">
    <property type="entry name" value="ANKYRIN REPEAT DOMAIN-CONTAINING PROTEIN 31-RELATED"/>
    <property type="match status" value="1"/>
</dbReference>
<evidence type="ECO:0000313" key="2">
    <source>
        <dbReference type="EMBL" id="KAG7318495.1"/>
    </source>
</evidence>
<keyword evidence="1" id="KW-0040">ANK repeat</keyword>
<gene>
    <name evidence="2" type="ORF">KOW79_018250</name>
</gene>
<dbReference type="InterPro" id="IPR042334">
    <property type="entry name" value="ANKRD31"/>
</dbReference>
<protein>
    <submittedName>
        <fullName evidence="2">Uncharacterized protein</fullName>
    </submittedName>
</protein>
<organism evidence="2 3">
    <name type="scientific">Hemibagrus wyckioides</name>
    <dbReference type="NCBI Taxonomy" id="337641"/>
    <lineage>
        <taxon>Eukaryota</taxon>
        <taxon>Metazoa</taxon>
        <taxon>Chordata</taxon>
        <taxon>Craniata</taxon>
        <taxon>Vertebrata</taxon>
        <taxon>Euteleostomi</taxon>
        <taxon>Actinopterygii</taxon>
        <taxon>Neopterygii</taxon>
        <taxon>Teleostei</taxon>
        <taxon>Ostariophysi</taxon>
        <taxon>Siluriformes</taxon>
        <taxon>Bagridae</taxon>
        <taxon>Hemibagrus</taxon>
    </lineage>
</organism>
<feature type="repeat" description="ANK" evidence="1">
    <location>
        <begin position="119"/>
        <end position="151"/>
    </location>
</feature>
<evidence type="ECO:0000313" key="3">
    <source>
        <dbReference type="Proteomes" id="UP000824219"/>
    </source>
</evidence>
<dbReference type="Gene3D" id="1.25.40.20">
    <property type="entry name" value="Ankyrin repeat-containing domain"/>
    <property type="match status" value="2"/>
</dbReference>
<dbReference type="PROSITE" id="PS50088">
    <property type="entry name" value="ANK_REPEAT"/>
    <property type="match status" value="2"/>
</dbReference>
<dbReference type="InterPro" id="IPR002110">
    <property type="entry name" value="Ankyrin_rpt"/>
</dbReference>
<evidence type="ECO:0000256" key="1">
    <source>
        <dbReference type="PROSITE-ProRule" id="PRU00023"/>
    </source>
</evidence>
<dbReference type="Proteomes" id="UP000824219">
    <property type="component" value="Linkage Group LG22"/>
</dbReference>
<accession>A0A9D3NCG5</accession>
<dbReference type="Pfam" id="PF12796">
    <property type="entry name" value="Ank_2"/>
    <property type="match status" value="1"/>
</dbReference>